<dbReference type="GO" id="GO:0005743">
    <property type="term" value="C:mitochondrial inner membrane"/>
    <property type="evidence" value="ECO:0007669"/>
    <property type="project" value="TreeGrafter"/>
</dbReference>
<dbReference type="EnsemblPlants" id="LPERR01G13300.1">
    <property type="protein sequence ID" value="LPERR01G13300.1"/>
    <property type="gene ID" value="LPERR01G13300"/>
</dbReference>
<feature type="transmembrane region" description="Helical" evidence="12">
    <location>
        <begin position="724"/>
        <end position="750"/>
    </location>
</feature>
<dbReference type="InterPro" id="IPR039421">
    <property type="entry name" value="Type_1_exporter"/>
</dbReference>
<feature type="domain" description="ABC transporter" evidence="13">
    <location>
        <begin position="979"/>
        <end position="1217"/>
    </location>
</feature>
<evidence type="ECO:0000256" key="11">
    <source>
        <dbReference type="SAM" id="MobiDB-lite"/>
    </source>
</evidence>
<evidence type="ECO:0000256" key="10">
    <source>
        <dbReference type="ARBA" id="ARBA00023180"/>
    </source>
</evidence>
<feature type="domain" description="ABC transporter" evidence="13">
    <location>
        <begin position="342"/>
        <end position="578"/>
    </location>
</feature>
<dbReference type="PROSITE" id="PS50893">
    <property type="entry name" value="ABC_TRANSPORTER_2"/>
    <property type="match status" value="2"/>
</dbReference>
<feature type="compositionally biased region" description="Low complexity" evidence="11">
    <location>
        <begin position="611"/>
        <end position="633"/>
    </location>
</feature>
<dbReference type="InterPro" id="IPR003593">
    <property type="entry name" value="AAA+_ATPase"/>
</dbReference>
<feature type="transmembrane region" description="Helical" evidence="12">
    <location>
        <begin position="827"/>
        <end position="844"/>
    </location>
</feature>
<dbReference type="GO" id="GO:0016887">
    <property type="term" value="F:ATP hydrolysis activity"/>
    <property type="evidence" value="ECO:0007669"/>
    <property type="project" value="InterPro"/>
</dbReference>
<evidence type="ECO:0000256" key="5">
    <source>
        <dbReference type="ARBA" id="ARBA00022737"/>
    </source>
</evidence>
<dbReference type="SUPFAM" id="SSF52540">
    <property type="entry name" value="P-loop containing nucleoside triphosphate hydrolases"/>
    <property type="match status" value="2"/>
</dbReference>
<dbReference type="InterPro" id="IPR003439">
    <property type="entry name" value="ABC_transporter-like_ATP-bd"/>
</dbReference>
<keyword evidence="10" id="KW-0325">Glycoprotein</keyword>
<dbReference type="Gene3D" id="1.20.1560.10">
    <property type="entry name" value="ABC transporter type 1, transmembrane domain"/>
    <property type="match status" value="2"/>
</dbReference>
<evidence type="ECO:0000256" key="6">
    <source>
        <dbReference type="ARBA" id="ARBA00022741"/>
    </source>
</evidence>
<dbReference type="InterPro" id="IPR011527">
    <property type="entry name" value="ABC1_TM_dom"/>
</dbReference>
<keyword evidence="6" id="KW-0547">Nucleotide-binding</keyword>
<dbReference type="PROSITE" id="PS50929">
    <property type="entry name" value="ABC_TM1F"/>
    <property type="match status" value="2"/>
</dbReference>
<feature type="transmembrane region" description="Helical" evidence="12">
    <location>
        <begin position="906"/>
        <end position="931"/>
    </location>
</feature>
<sequence length="1223" mass="133649">MTDKGVCTETRGLVPTAPACPATDHGSWLLQLSITVDKYFLRLKKKKMTHKKTKVKSDYFLKVIMNFIYLGVGAGLASAIQVSCWTITGERQAARIRAMYLKAILRQDVAFFDKEMNTGQLVEKMSGDAFLIQDAIGEKAGKCIQLLSTFFGGFIIAFVRGWFLALVMLSSIPPVAVAVAVMSRLMTKLSTRTQAKYGDAGIVVEQTIGAIRTVVAFNGEKKAINTYSMFIKKAYDSALQQGVINGLGLGSIISIFFSSYGLAVWYGSRLIVERGYNGGIIINVIMAVMISAMSLGHTTSSITALAGGQGAAYRMFMTIKRQPGIDACCTTGVIFEDVKGDVELKDVYFRYPSRPEYLVFDGFSLQVPSGTKMALVGESGSGKSTVISLVERFYDPLSGEVLIDGINIRRINLGWIRRKIGLVSQEPVLFLGTIRENITYGKEDSTIEEINRAIKLANAAKFIDKLPNGLETMVGEHGIQLSGGQKQRIAIARLIVKNPRILLLDEATSALDMESERVVQDALNKVMLERTTIIVAHRLSTVKNADMISVLQHGKLVEQGPHDELMKKPEGAYSQLIHLQETWQEVVAPGDDPDIVMGNGSDSRFINSKTRSQSISFRKSTSKSSSFGHSGTHPVTSTSGLSDSMEVCDDRSIEETAQKMSGHHEKASILRLFYLNKPEAFVLALGSIISAMHGVIFPIFGILVSSAIKMFYEPFSELLKDSRLLGSMFVVLGISTFLLIPAEYFLFGLAGGKLVERIRLLTFKSIMHQEISWFDKPENSSGSIGAMLSTDALNVKRLVRDNLAQNFQTLSTIVSGFTIAMVANWKLALIITVVVPLVGFQAYAQTRFLRGFNKNAKSKYEDATQVASDAVGGIRTIMSFCAEQRVINAYKKKCASPIRQGIRDGVIGALGFGFSFLVFYFAYALCFYVGAKFVQQGSATFAEVFRVFLVLVLGINEISRTSAMGSEGRRVNESVISVFKILDRKSKIDPSNDDGVVIASVRGDIEFQNTTALVGESGSGKSTVISLLERFYDPDTGKILFDGVELEALKVSWLRLQIGLVAQEPILFNDTIRANMAYGKQGGVSEEEIIAAAEAASAHQFISGLPDGYNTIVGERGIQLSGGQKQRVAIARAIVKDPKVLLLDEATSALDPESERAVQEALDRVMVGRTTVVVAHRLSTIKHVDIIGVLENGTIVEKGRHEQLMKIRGGIYSSLVELSTSSI</sequence>
<keyword evidence="4 12" id="KW-0812">Transmembrane</keyword>
<dbReference type="GO" id="GO:0015421">
    <property type="term" value="F:ABC-type oligopeptide transporter activity"/>
    <property type="evidence" value="ECO:0007669"/>
    <property type="project" value="TreeGrafter"/>
</dbReference>
<dbReference type="Pfam" id="PF00005">
    <property type="entry name" value="ABC_tran"/>
    <property type="match status" value="2"/>
</dbReference>
<evidence type="ECO:0000256" key="2">
    <source>
        <dbReference type="ARBA" id="ARBA00007577"/>
    </source>
</evidence>
<protein>
    <submittedName>
        <fullName evidence="15">Uncharacterized protein</fullName>
    </submittedName>
</protein>
<keyword evidence="9 12" id="KW-0472">Membrane</keyword>
<dbReference type="CDD" id="cd03249">
    <property type="entry name" value="ABC_MTABC3_MDL1_MDL2"/>
    <property type="match status" value="1"/>
</dbReference>
<feature type="transmembrane region" description="Helical" evidence="12">
    <location>
        <begin position="275"/>
        <end position="295"/>
    </location>
</feature>
<evidence type="ECO:0000256" key="1">
    <source>
        <dbReference type="ARBA" id="ARBA00004651"/>
    </source>
</evidence>
<dbReference type="HOGENOM" id="CLU_000604_17_2_1"/>
<evidence type="ECO:0000256" key="3">
    <source>
        <dbReference type="ARBA" id="ARBA00022448"/>
    </source>
</evidence>
<evidence type="ECO:0000256" key="8">
    <source>
        <dbReference type="ARBA" id="ARBA00022989"/>
    </source>
</evidence>
<dbReference type="SUPFAM" id="SSF90123">
    <property type="entry name" value="ABC transporter transmembrane region"/>
    <property type="match status" value="2"/>
</dbReference>
<dbReference type="PANTHER" id="PTHR43394:SF16">
    <property type="entry name" value="ABC TRANSPORTER B FAMILY MEMBER 4-LIKE ISOFORM X1"/>
    <property type="match status" value="1"/>
</dbReference>
<dbReference type="CDD" id="cd18577">
    <property type="entry name" value="ABC_6TM_Pgp_ABCB1_D1_like"/>
    <property type="match status" value="1"/>
</dbReference>
<dbReference type="PROSITE" id="PS00211">
    <property type="entry name" value="ABC_TRANSPORTER_1"/>
    <property type="match status" value="2"/>
</dbReference>
<dbReference type="FunFam" id="1.20.1560.10:FF:000360">
    <property type="entry name" value="Os01g0533900 protein"/>
    <property type="match status" value="1"/>
</dbReference>
<dbReference type="GO" id="GO:0090374">
    <property type="term" value="P:oligopeptide export from mitochondrion"/>
    <property type="evidence" value="ECO:0007669"/>
    <property type="project" value="TreeGrafter"/>
</dbReference>
<organism evidence="15 16">
    <name type="scientific">Leersia perrieri</name>
    <dbReference type="NCBI Taxonomy" id="77586"/>
    <lineage>
        <taxon>Eukaryota</taxon>
        <taxon>Viridiplantae</taxon>
        <taxon>Streptophyta</taxon>
        <taxon>Embryophyta</taxon>
        <taxon>Tracheophyta</taxon>
        <taxon>Spermatophyta</taxon>
        <taxon>Magnoliopsida</taxon>
        <taxon>Liliopsida</taxon>
        <taxon>Poales</taxon>
        <taxon>Poaceae</taxon>
        <taxon>BOP clade</taxon>
        <taxon>Oryzoideae</taxon>
        <taxon>Oryzeae</taxon>
        <taxon>Oryzinae</taxon>
        <taxon>Leersia</taxon>
    </lineage>
</organism>
<feature type="domain" description="ABC transmembrane type-1" evidence="14">
    <location>
        <begin position="684"/>
        <end position="970"/>
    </location>
</feature>
<dbReference type="GO" id="GO:0005524">
    <property type="term" value="F:ATP binding"/>
    <property type="evidence" value="ECO:0007669"/>
    <property type="project" value="UniProtKB-KW"/>
</dbReference>
<feature type="domain" description="ABC transmembrane type-1" evidence="14">
    <location>
        <begin position="67"/>
        <end position="307"/>
    </location>
</feature>
<dbReference type="Pfam" id="PF00664">
    <property type="entry name" value="ABC_membrane"/>
    <property type="match status" value="2"/>
</dbReference>
<evidence type="ECO:0000259" key="13">
    <source>
        <dbReference type="PROSITE" id="PS50893"/>
    </source>
</evidence>
<reference evidence="16" key="2">
    <citation type="submission" date="2013-12" db="EMBL/GenBank/DDBJ databases">
        <authorList>
            <person name="Yu Y."/>
            <person name="Lee S."/>
            <person name="de Baynast K."/>
            <person name="Wissotski M."/>
            <person name="Liu L."/>
            <person name="Talag J."/>
            <person name="Goicoechea J."/>
            <person name="Angelova A."/>
            <person name="Jetty R."/>
            <person name="Kudrna D."/>
            <person name="Golser W."/>
            <person name="Rivera L."/>
            <person name="Zhang J."/>
            <person name="Wing R."/>
        </authorList>
    </citation>
    <scope>NUCLEOTIDE SEQUENCE</scope>
</reference>
<feature type="transmembrane region" description="Helical" evidence="12">
    <location>
        <begin position="680"/>
        <end position="704"/>
    </location>
</feature>
<dbReference type="CDD" id="cd18578">
    <property type="entry name" value="ABC_6TM_Pgp_ABCB1_D2_like"/>
    <property type="match status" value="1"/>
</dbReference>
<dbReference type="InterPro" id="IPR027417">
    <property type="entry name" value="P-loop_NTPase"/>
</dbReference>
<keyword evidence="7" id="KW-0067">ATP-binding</keyword>
<evidence type="ECO:0000313" key="15">
    <source>
        <dbReference type="EnsemblPlants" id="LPERR01G13300.1"/>
    </source>
</evidence>
<dbReference type="GO" id="GO:0005886">
    <property type="term" value="C:plasma membrane"/>
    <property type="evidence" value="ECO:0007669"/>
    <property type="project" value="UniProtKB-SubCell"/>
</dbReference>
<evidence type="ECO:0000256" key="9">
    <source>
        <dbReference type="ARBA" id="ARBA00023136"/>
    </source>
</evidence>
<evidence type="ECO:0000313" key="16">
    <source>
        <dbReference type="Proteomes" id="UP000032180"/>
    </source>
</evidence>
<dbReference type="STRING" id="77586.A0A0D9V0N6"/>
<keyword evidence="8 12" id="KW-1133">Transmembrane helix</keyword>
<name>A0A0D9V0N6_9ORYZ</name>
<dbReference type="FunFam" id="3.40.50.300:FF:000066">
    <property type="entry name" value="ABC transporter B family member 1"/>
    <property type="match status" value="2"/>
</dbReference>
<reference evidence="15 16" key="1">
    <citation type="submission" date="2012-08" db="EMBL/GenBank/DDBJ databases">
        <title>Oryza genome evolution.</title>
        <authorList>
            <person name="Wing R.A."/>
        </authorList>
    </citation>
    <scope>NUCLEOTIDE SEQUENCE</scope>
</reference>
<feature type="transmembrane region" description="Helical" evidence="12">
    <location>
        <begin position="59"/>
        <end position="80"/>
    </location>
</feature>
<dbReference type="InterPro" id="IPR036640">
    <property type="entry name" value="ABC1_TM_sf"/>
</dbReference>
<keyword evidence="16" id="KW-1185">Reference proteome</keyword>
<dbReference type="Gramene" id="LPERR01G13300.1">
    <property type="protein sequence ID" value="LPERR01G13300.1"/>
    <property type="gene ID" value="LPERR01G13300"/>
</dbReference>
<accession>A0A0D9V0N6</accession>
<keyword evidence="5" id="KW-0677">Repeat</keyword>
<keyword evidence="3" id="KW-0813">Transport</keyword>
<proteinExistence type="inferred from homology"/>
<evidence type="ECO:0000259" key="14">
    <source>
        <dbReference type="PROSITE" id="PS50929"/>
    </source>
</evidence>
<comment type="subcellular location">
    <subcellularLocation>
        <location evidence="1">Cell membrane</location>
        <topology evidence="1">Multi-pass membrane protein</topology>
    </subcellularLocation>
</comment>
<evidence type="ECO:0000256" key="4">
    <source>
        <dbReference type="ARBA" id="ARBA00022692"/>
    </source>
</evidence>
<dbReference type="SMART" id="SM00382">
    <property type="entry name" value="AAA"/>
    <property type="match status" value="2"/>
</dbReference>
<feature type="region of interest" description="Disordered" evidence="11">
    <location>
        <begin position="610"/>
        <end position="643"/>
    </location>
</feature>
<dbReference type="InterPro" id="IPR017871">
    <property type="entry name" value="ABC_transporter-like_CS"/>
</dbReference>
<dbReference type="Proteomes" id="UP000032180">
    <property type="component" value="Chromosome 1"/>
</dbReference>
<dbReference type="Gene3D" id="3.40.50.300">
    <property type="entry name" value="P-loop containing nucleotide triphosphate hydrolases"/>
    <property type="match status" value="2"/>
</dbReference>
<evidence type="ECO:0000256" key="12">
    <source>
        <dbReference type="SAM" id="Phobius"/>
    </source>
</evidence>
<feature type="transmembrane region" description="Helical" evidence="12">
    <location>
        <begin position="154"/>
        <end position="182"/>
    </location>
</feature>
<dbReference type="eggNOG" id="KOG0055">
    <property type="taxonomic scope" value="Eukaryota"/>
</dbReference>
<reference evidence="15" key="3">
    <citation type="submission" date="2015-04" db="UniProtKB">
        <authorList>
            <consortium name="EnsemblPlants"/>
        </authorList>
    </citation>
    <scope>IDENTIFICATION</scope>
</reference>
<dbReference type="PANTHER" id="PTHR43394">
    <property type="entry name" value="ATP-DEPENDENT PERMEASE MDL1, MITOCHONDRIAL"/>
    <property type="match status" value="1"/>
</dbReference>
<comment type="similarity">
    <text evidence="2">Belongs to the ABC transporter superfamily. ABCB family. Multidrug resistance exporter (TC 3.A.1.201) subfamily.</text>
</comment>
<evidence type="ECO:0000256" key="7">
    <source>
        <dbReference type="ARBA" id="ARBA00022840"/>
    </source>
</evidence>
<feature type="transmembrane region" description="Helical" evidence="12">
    <location>
        <begin position="242"/>
        <end position="263"/>
    </location>
</feature>
<dbReference type="AlphaFoldDB" id="A0A0D9V0N6"/>